<protein>
    <recommendedName>
        <fullName evidence="2">Pyrrolo-quinoline quinone repeat domain-containing protein</fullName>
    </recommendedName>
</protein>
<dbReference type="OrthoDB" id="355032at2"/>
<dbReference type="InterPro" id="IPR002372">
    <property type="entry name" value="PQQ_rpt_dom"/>
</dbReference>
<feature type="domain" description="Pyrrolo-quinoline quinone repeat" evidence="2">
    <location>
        <begin position="55"/>
        <end position="157"/>
    </location>
</feature>
<comment type="caution">
    <text evidence="3">The sequence shown here is derived from an EMBL/GenBank/DDBJ whole genome shotgun (WGS) entry which is preliminary data.</text>
</comment>
<evidence type="ECO:0000259" key="2">
    <source>
        <dbReference type="Pfam" id="PF13360"/>
    </source>
</evidence>
<reference evidence="3 4" key="1">
    <citation type="submission" date="2011-09" db="EMBL/GenBank/DDBJ databases">
        <title>The draft genome of Treponema saccharophilum DSM 2985.</title>
        <authorList>
            <consortium name="US DOE Joint Genome Institute (JGI-PGF)"/>
            <person name="Lucas S."/>
            <person name="Copeland A."/>
            <person name="Lapidus A."/>
            <person name="Glavina del Rio T."/>
            <person name="Dalin E."/>
            <person name="Tice H."/>
            <person name="Bruce D."/>
            <person name="Goodwin L."/>
            <person name="Pitluck S."/>
            <person name="Peters L."/>
            <person name="Kyrpides N."/>
            <person name="Mavromatis K."/>
            <person name="Ivanova N."/>
            <person name="Markowitz V."/>
            <person name="Cheng J.-F."/>
            <person name="Hugenholtz P."/>
            <person name="Woyke T."/>
            <person name="Wu D."/>
            <person name="Gronow S."/>
            <person name="Wellnitz S."/>
            <person name="Brambilla E."/>
            <person name="Klenk H.-P."/>
            <person name="Eisen J.A."/>
        </authorList>
    </citation>
    <scope>NUCLEOTIDE SEQUENCE [LARGE SCALE GENOMIC DNA]</scope>
    <source>
        <strain evidence="3 4">DSM 2985</strain>
    </source>
</reference>
<accession>H7EPC1</accession>
<organism evidence="3 4">
    <name type="scientific">Treponema saccharophilum DSM 2985</name>
    <dbReference type="NCBI Taxonomy" id="907348"/>
    <lineage>
        <taxon>Bacteria</taxon>
        <taxon>Pseudomonadati</taxon>
        <taxon>Spirochaetota</taxon>
        <taxon>Spirochaetia</taxon>
        <taxon>Spirochaetales</taxon>
        <taxon>Treponemataceae</taxon>
        <taxon>Treponema</taxon>
    </lineage>
</organism>
<dbReference type="InterPro" id="IPR015943">
    <property type="entry name" value="WD40/YVTN_repeat-like_dom_sf"/>
</dbReference>
<dbReference type="eggNOG" id="COG1520">
    <property type="taxonomic scope" value="Bacteria"/>
</dbReference>
<feature type="signal peptide" evidence="1">
    <location>
        <begin position="1"/>
        <end position="21"/>
    </location>
</feature>
<dbReference type="PATRIC" id="fig|907348.3.peg.2816"/>
<evidence type="ECO:0000313" key="4">
    <source>
        <dbReference type="Proteomes" id="UP000003571"/>
    </source>
</evidence>
<name>H7EPC1_9SPIR</name>
<dbReference type="InterPro" id="IPR011047">
    <property type="entry name" value="Quinoprotein_ADH-like_sf"/>
</dbReference>
<sequence length="593" mass="65515">MNARKALLAAASAFLLGGAHAQVAMRTLDLSAQKPDWQSVIGGEAIAPAVETSYGIAVLTDGRMLSSCTSKGNVIWKKGVNGRPSKYFTERDDFLYVVTNDKKITLVNQSGTNLWTASNSFRITENPVIGHDGRIFVHGQSALACFGINGTRKWQVETGKIADMPTCLLNDGSVVIFMADTKDGKTTGKRFSQFGEEMEDLIFSSVVQTAVSCEQGILVALQNGSIGLCNVVNGLADSPWIQKSYIPSGAFAICYSKASGNAAFFFSTGGNTTAIILRTSNGEFLNQFALKRFSPGEIQLAKQTDAGFFIADSSTACEFAEDGTIIWEAALPQKSQWDFLYYTRSNHLILCMKDWSLKSFHTMQTTKAVYKDFWDDTYSSDIGEAEKPDTPEDAIKKQEITQSDRILGIRMFSDEKLAETQKALKAGDYGRKEREFLVGIQSELASYKESFYQKNPSQSYFARNPIYTQKLLAMMAQIGCSGFSSDFATLIRYERDPQLLSALVYASGQQMFDPDGEILTSYEIAIRSPQLQKNTALLKNVCDATFSICKYMGRPALINHGKEILRQLGSPVYDTAVREYASKTFERFASIEM</sequence>
<dbReference type="Gene3D" id="2.130.10.10">
    <property type="entry name" value="YVTN repeat-like/Quinoprotein amine dehydrogenase"/>
    <property type="match status" value="1"/>
</dbReference>
<keyword evidence="4" id="KW-1185">Reference proteome</keyword>
<dbReference type="SUPFAM" id="SSF50998">
    <property type="entry name" value="Quinoprotein alcohol dehydrogenase-like"/>
    <property type="match status" value="1"/>
</dbReference>
<dbReference type="STRING" id="907348.TresaDRAFT_0227"/>
<dbReference type="Proteomes" id="UP000003571">
    <property type="component" value="Unassembled WGS sequence"/>
</dbReference>
<evidence type="ECO:0000256" key="1">
    <source>
        <dbReference type="SAM" id="SignalP"/>
    </source>
</evidence>
<dbReference type="Pfam" id="PF13360">
    <property type="entry name" value="PQQ_2"/>
    <property type="match status" value="1"/>
</dbReference>
<keyword evidence="1" id="KW-0732">Signal</keyword>
<feature type="chain" id="PRO_5003610284" description="Pyrrolo-quinoline quinone repeat domain-containing protein" evidence="1">
    <location>
        <begin position="22"/>
        <end position="593"/>
    </location>
</feature>
<evidence type="ECO:0000313" key="3">
    <source>
        <dbReference type="EMBL" id="EIC00754.1"/>
    </source>
</evidence>
<proteinExistence type="predicted"/>
<dbReference type="RefSeq" id="WP_002706438.1">
    <property type="nucleotide sequence ID" value="NZ_AGRW01000054.1"/>
</dbReference>
<gene>
    <name evidence="3" type="ORF">TresaDRAFT_0227</name>
</gene>
<dbReference type="EMBL" id="AGRW01000054">
    <property type="protein sequence ID" value="EIC00754.1"/>
    <property type="molecule type" value="Genomic_DNA"/>
</dbReference>
<dbReference type="AlphaFoldDB" id="H7EPC1"/>